<dbReference type="AlphaFoldDB" id="A0A286GV89"/>
<dbReference type="EMBL" id="OCNJ01000009">
    <property type="protein sequence ID" value="SOD99473.1"/>
    <property type="molecule type" value="Genomic_DNA"/>
</dbReference>
<organism evidence="3 4">
    <name type="scientific">Caenispirillum bisanense</name>
    <dbReference type="NCBI Taxonomy" id="414052"/>
    <lineage>
        <taxon>Bacteria</taxon>
        <taxon>Pseudomonadati</taxon>
        <taxon>Pseudomonadota</taxon>
        <taxon>Alphaproteobacteria</taxon>
        <taxon>Rhodospirillales</taxon>
        <taxon>Novispirillaceae</taxon>
        <taxon>Caenispirillum</taxon>
    </lineage>
</organism>
<reference evidence="3 4" key="1">
    <citation type="submission" date="2017-09" db="EMBL/GenBank/DDBJ databases">
        <authorList>
            <person name="Ehlers B."/>
            <person name="Leendertz F.H."/>
        </authorList>
    </citation>
    <scope>NUCLEOTIDE SEQUENCE [LARGE SCALE GENOMIC DNA]</scope>
    <source>
        <strain evidence="3 4">USBA 140</strain>
    </source>
</reference>
<sequence length="181" mass="19812">MKFDEPPAVSSAMILDPPRRIGDQRQPTPKERIRSVISQKAKYALRALLVLADAGVGESVLISDIAEGQRIPRKFLEQILLDLKHRGLLTSRRGKNGGYALLRAPDDLTVGEIVRIVDGPLAPLPCLSRMAYRRCEDCDGEEACRIRRVFAEAHRANTAVLDGTTLAAMADGDRRLAAEAG</sequence>
<dbReference type="NCBIfam" id="TIGR00738">
    <property type="entry name" value="rrf2_super"/>
    <property type="match status" value="1"/>
</dbReference>
<keyword evidence="1" id="KW-0238">DNA-binding</keyword>
<feature type="region of interest" description="Disordered" evidence="2">
    <location>
        <begin position="1"/>
        <end position="28"/>
    </location>
</feature>
<evidence type="ECO:0000313" key="4">
    <source>
        <dbReference type="Proteomes" id="UP000219621"/>
    </source>
</evidence>
<evidence type="ECO:0000256" key="2">
    <source>
        <dbReference type="SAM" id="MobiDB-lite"/>
    </source>
</evidence>
<protein>
    <submittedName>
        <fullName evidence="3">Transcriptional regulator, BadM/Rrf2 family</fullName>
    </submittedName>
</protein>
<dbReference type="GO" id="GO:0003700">
    <property type="term" value="F:DNA-binding transcription factor activity"/>
    <property type="evidence" value="ECO:0007669"/>
    <property type="project" value="TreeGrafter"/>
</dbReference>
<feature type="compositionally biased region" description="Basic and acidic residues" evidence="2">
    <location>
        <begin position="17"/>
        <end position="28"/>
    </location>
</feature>
<dbReference type="InterPro" id="IPR036390">
    <property type="entry name" value="WH_DNA-bd_sf"/>
</dbReference>
<dbReference type="Proteomes" id="UP000219621">
    <property type="component" value="Unassembled WGS sequence"/>
</dbReference>
<dbReference type="GO" id="GO:0005829">
    <property type="term" value="C:cytosol"/>
    <property type="evidence" value="ECO:0007669"/>
    <property type="project" value="TreeGrafter"/>
</dbReference>
<dbReference type="InterPro" id="IPR030489">
    <property type="entry name" value="TR_Rrf2-type_CS"/>
</dbReference>
<dbReference type="Gene3D" id="1.10.10.10">
    <property type="entry name" value="Winged helix-like DNA-binding domain superfamily/Winged helix DNA-binding domain"/>
    <property type="match status" value="1"/>
</dbReference>
<dbReference type="InterPro" id="IPR000944">
    <property type="entry name" value="Tscrpt_reg_Rrf2"/>
</dbReference>
<proteinExistence type="predicted"/>
<dbReference type="Pfam" id="PF02082">
    <property type="entry name" value="Rrf2"/>
    <property type="match status" value="1"/>
</dbReference>
<evidence type="ECO:0000313" key="3">
    <source>
        <dbReference type="EMBL" id="SOD99473.1"/>
    </source>
</evidence>
<gene>
    <name evidence="3" type="ORF">SAMN05421508_10925</name>
</gene>
<dbReference type="GO" id="GO:0003677">
    <property type="term" value="F:DNA binding"/>
    <property type="evidence" value="ECO:0007669"/>
    <property type="project" value="UniProtKB-KW"/>
</dbReference>
<evidence type="ECO:0000256" key="1">
    <source>
        <dbReference type="ARBA" id="ARBA00023125"/>
    </source>
</evidence>
<dbReference type="InterPro" id="IPR036388">
    <property type="entry name" value="WH-like_DNA-bd_sf"/>
</dbReference>
<accession>A0A286GV89</accession>
<dbReference type="SUPFAM" id="SSF46785">
    <property type="entry name" value="Winged helix' DNA-binding domain"/>
    <property type="match status" value="1"/>
</dbReference>
<name>A0A286GV89_9PROT</name>
<dbReference type="PANTHER" id="PTHR33221">
    <property type="entry name" value="WINGED HELIX-TURN-HELIX TRANSCRIPTIONAL REGULATOR, RRF2 FAMILY"/>
    <property type="match status" value="1"/>
</dbReference>
<dbReference type="PROSITE" id="PS01332">
    <property type="entry name" value="HTH_RRF2_1"/>
    <property type="match status" value="1"/>
</dbReference>
<keyword evidence="4" id="KW-1185">Reference proteome</keyword>
<dbReference type="PROSITE" id="PS51197">
    <property type="entry name" value="HTH_RRF2_2"/>
    <property type="match status" value="1"/>
</dbReference>
<dbReference type="PANTHER" id="PTHR33221:SF5">
    <property type="entry name" value="HTH-TYPE TRANSCRIPTIONAL REGULATOR ISCR"/>
    <property type="match status" value="1"/>
</dbReference>